<keyword evidence="4" id="KW-1185">Reference proteome</keyword>
<dbReference type="GO" id="GO:0000775">
    <property type="term" value="C:chromosome, centromeric region"/>
    <property type="evidence" value="ECO:0007669"/>
    <property type="project" value="TreeGrafter"/>
</dbReference>
<reference evidence="4" key="1">
    <citation type="journal article" date="2016" name="Proc. Natl. Acad. Sci. U.S.A.">
        <title>Comparative genomics of biotechnologically important yeasts.</title>
        <authorList>
            <person name="Riley R."/>
            <person name="Haridas S."/>
            <person name="Wolfe K.H."/>
            <person name="Lopes M.R."/>
            <person name="Hittinger C.T."/>
            <person name="Goeker M."/>
            <person name="Salamov A.A."/>
            <person name="Wisecaver J.H."/>
            <person name="Long T.M."/>
            <person name="Calvey C.H."/>
            <person name="Aerts A.L."/>
            <person name="Barry K.W."/>
            <person name="Choi C."/>
            <person name="Clum A."/>
            <person name="Coughlan A.Y."/>
            <person name="Deshpande S."/>
            <person name="Douglass A.P."/>
            <person name="Hanson S.J."/>
            <person name="Klenk H.-P."/>
            <person name="LaButti K.M."/>
            <person name="Lapidus A."/>
            <person name="Lindquist E.A."/>
            <person name="Lipzen A.M."/>
            <person name="Meier-Kolthoff J.P."/>
            <person name="Ohm R.A."/>
            <person name="Otillar R.P."/>
            <person name="Pangilinan J.L."/>
            <person name="Peng Y."/>
            <person name="Rokas A."/>
            <person name="Rosa C.A."/>
            <person name="Scheuner C."/>
            <person name="Sibirny A.A."/>
            <person name="Slot J.C."/>
            <person name="Stielow J.B."/>
            <person name="Sun H."/>
            <person name="Kurtzman C.P."/>
            <person name="Blackwell M."/>
            <person name="Grigoriev I.V."/>
            <person name="Jeffries T.W."/>
        </authorList>
    </citation>
    <scope>NUCLEOTIDE SEQUENCE [LARGE SCALE GENOMIC DNA]</scope>
    <source>
        <strain evidence="4">NRRL Y-1626</strain>
    </source>
</reference>
<comment type="caution">
    <text evidence="3">The sequence shown here is derived from an EMBL/GenBank/DDBJ whole genome shotgun (WGS) entry which is preliminary data.</text>
</comment>
<gene>
    <name evidence="3" type="ORF">HANVADRAFT_27527</name>
</gene>
<accession>A0A1B7T8S6</accession>
<sequence>MDFNIKYTLNSVRIPYLNGSEEYKKNETFKKINDDNGNTVETINYKLMQIPESLIDVLQEENFIIKGDSKNLYLTTDRKTFQAKQNFHSNCVLLLEQNKINNYTSYTTQQSELELVLTKIPLDTSTIPIYKYESDLLDEYDQNNEKKTNDITKDTLITSLPMSLKEFEEQWRGSLLIQLSDMTIKKISYKIESDIIDLILMSVVSLNMKYTEINYDAILNKVKSFKENDKNIDLLIKAVLEKFTDTNKSLKMKTIAIFYGLKTLRQKCPFSQRNFIELNDFYMYWKESFPSYFNCDLDIDFLIGYFAKDLITNKILEIDPTRLPKTIQKRVPYLMNIQRTWEQKHIQPFFEELNEQGIKPDNFIMKFAKRKKDKSGKYIVIER</sequence>
<dbReference type="GO" id="GO:0006260">
    <property type="term" value="P:DNA replication"/>
    <property type="evidence" value="ECO:0007669"/>
    <property type="project" value="UniProtKB-KW"/>
</dbReference>
<dbReference type="PANTHER" id="PTHR13395">
    <property type="entry name" value="SISTER CHROMATID COHESION PROTEIN DCC1-RELATED"/>
    <property type="match status" value="1"/>
</dbReference>
<name>A0A1B7T8S6_9ASCO</name>
<dbReference type="OrthoDB" id="276989at2759"/>
<dbReference type="GO" id="GO:0031390">
    <property type="term" value="C:Ctf18 RFC-like complex"/>
    <property type="evidence" value="ECO:0007669"/>
    <property type="project" value="InterPro"/>
</dbReference>
<evidence type="ECO:0008006" key="5">
    <source>
        <dbReference type="Google" id="ProtNLM"/>
    </source>
</evidence>
<dbReference type="Pfam" id="PF09724">
    <property type="entry name" value="Dcc1"/>
    <property type="match status" value="1"/>
</dbReference>
<dbReference type="EMBL" id="LXPE01000229">
    <property type="protein sequence ID" value="OBA25125.1"/>
    <property type="molecule type" value="Genomic_DNA"/>
</dbReference>
<dbReference type="GO" id="GO:0000785">
    <property type="term" value="C:chromatin"/>
    <property type="evidence" value="ECO:0007669"/>
    <property type="project" value="TreeGrafter"/>
</dbReference>
<organism evidence="3 4">
    <name type="scientific">Hanseniaspora valbyensis NRRL Y-1626</name>
    <dbReference type="NCBI Taxonomy" id="766949"/>
    <lineage>
        <taxon>Eukaryota</taxon>
        <taxon>Fungi</taxon>
        <taxon>Dikarya</taxon>
        <taxon>Ascomycota</taxon>
        <taxon>Saccharomycotina</taxon>
        <taxon>Saccharomycetes</taxon>
        <taxon>Saccharomycodales</taxon>
        <taxon>Saccharomycodaceae</taxon>
        <taxon>Hanseniaspora</taxon>
    </lineage>
</organism>
<dbReference type="PANTHER" id="PTHR13395:SF6">
    <property type="entry name" value="SISTER CHROMATID COHESION PROTEIN DCC1"/>
    <property type="match status" value="1"/>
</dbReference>
<evidence type="ECO:0000313" key="4">
    <source>
        <dbReference type="Proteomes" id="UP000092321"/>
    </source>
</evidence>
<evidence type="ECO:0000256" key="2">
    <source>
        <dbReference type="ARBA" id="ARBA00022705"/>
    </source>
</evidence>
<protein>
    <recommendedName>
        <fullName evidence="5">Sister chromatid cohesion protein DCC1</fullName>
    </recommendedName>
</protein>
<dbReference type="Proteomes" id="UP000092321">
    <property type="component" value="Unassembled WGS sequence"/>
</dbReference>
<dbReference type="GO" id="GO:0034088">
    <property type="term" value="P:maintenance of mitotic sister chromatid cohesion"/>
    <property type="evidence" value="ECO:0007669"/>
    <property type="project" value="TreeGrafter"/>
</dbReference>
<comment type="similarity">
    <text evidence="1">Belongs to the DCC1 family.</text>
</comment>
<evidence type="ECO:0000313" key="3">
    <source>
        <dbReference type="EMBL" id="OBA25125.1"/>
    </source>
</evidence>
<keyword evidence="2" id="KW-0235">DNA replication</keyword>
<evidence type="ECO:0000256" key="1">
    <source>
        <dbReference type="ARBA" id="ARBA00007017"/>
    </source>
</evidence>
<dbReference type="AlphaFoldDB" id="A0A1B7T8S6"/>
<dbReference type="InterPro" id="IPR019128">
    <property type="entry name" value="Dcc1"/>
</dbReference>
<proteinExistence type="inferred from homology"/>